<dbReference type="EMBL" id="LLKQ01000001">
    <property type="protein sequence ID" value="OCL94789.1"/>
    <property type="molecule type" value="Genomic_DNA"/>
</dbReference>
<keyword evidence="16" id="KW-0560">Oxidoreductase</keyword>
<protein>
    <recommendedName>
        <fullName evidence="20">Cytochrome c oxidase subunit III</fullName>
    </recommendedName>
</protein>
<evidence type="ECO:0000256" key="18">
    <source>
        <dbReference type="ARBA" id="ARBA00023065"/>
    </source>
</evidence>
<evidence type="ECO:0000256" key="22">
    <source>
        <dbReference type="SAM" id="Phobius"/>
    </source>
</evidence>
<evidence type="ECO:0000259" key="23">
    <source>
        <dbReference type="PROSITE" id="PS51007"/>
    </source>
</evidence>
<dbReference type="PANTHER" id="PTHR33751:SF1">
    <property type="entry name" value="CBB3-TYPE CYTOCHROME C OXIDASE SUBUNIT FIXP"/>
    <property type="match status" value="1"/>
</dbReference>
<keyword evidence="25" id="KW-1185">Reference proteome</keyword>
<evidence type="ECO:0000313" key="25">
    <source>
        <dbReference type="Proteomes" id="UP000092987"/>
    </source>
</evidence>
<keyword evidence="10 22" id="KW-0812">Transmembrane</keyword>
<accession>A0A1C7WME9</accession>
<reference evidence="24 25" key="1">
    <citation type="submission" date="2015-10" db="EMBL/GenBank/DDBJ databases">
        <authorList>
            <person name="Rovetto F.F."/>
            <person name="Cocolin L.L."/>
            <person name="Illeghems K.K."/>
            <person name="Van Nieuwerbuegh F.F."/>
            <person name="Houf K.K."/>
        </authorList>
    </citation>
    <scope>NUCLEOTIDE SEQUENCE [LARGE SCALE GENOMIC DNA]</scope>
    <source>
        <strain evidence="24 25">LMG 24486</strain>
    </source>
</reference>
<evidence type="ECO:0000256" key="15">
    <source>
        <dbReference type="ARBA" id="ARBA00022989"/>
    </source>
</evidence>
<keyword evidence="13" id="KW-0375">Hydrogen ion transport</keyword>
<keyword evidence="8 21" id="KW-0349">Heme</keyword>
<evidence type="ECO:0000256" key="3">
    <source>
        <dbReference type="ARBA" id="ARBA00004673"/>
    </source>
</evidence>
<evidence type="ECO:0000256" key="8">
    <source>
        <dbReference type="ARBA" id="ARBA00022617"/>
    </source>
</evidence>
<keyword evidence="11 21" id="KW-0479">Metal-binding</keyword>
<evidence type="ECO:0000256" key="16">
    <source>
        <dbReference type="ARBA" id="ARBA00023002"/>
    </source>
</evidence>
<gene>
    <name evidence="24" type="primary">ccoP</name>
    <name evidence="24" type="ORF">AA347_00228</name>
</gene>
<evidence type="ECO:0000256" key="12">
    <source>
        <dbReference type="ARBA" id="ARBA00022737"/>
    </source>
</evidence>
<feature type="transmembrane region" description="Helical" evidence="22">
    <location>
        <begin position="85"/>
        <end position="104"/>
    </location>
</feature>
<dbReference type="SUPFAM" id="SSF46626">
    <property type="entry name" value="Cytochrome c"/>
    <property type="match status" value="2"/>
</dbReference>
<keyword evidence="9" id="KW-0679">Respiratory chain</keyword>
<name>A0A1C7WME9_9BACT</name>
<dbReference type="PIRSF" id="PIRSF000006">
    <property type="entry name" value="Cbb3-Cox_fixP"/>
    <property type="match status" value="1"/>
</dbReference>
<dbReference type="Gene3D" id="1.10.760.10">
    <property type="entry name" value="Cytochrome c-like domain"/>
    <property type="match status" value="2"/>
</dbReference>
<evidence type="ECO:0000256" key="6">
    <source>
        <dbReference type="ARBA" id="ARBA00022475"/>
    </source>
</evidence>
<evidence type="ECO:0000256" key="2">
    <source>
        <dbReference type="ARBA" id="ARBA00004533"/>
    </source>
</evidence>
<evidence type="ECO:0000256" key="13">
    <source>
        <dbReference type="ARBA" id="ARBA00022781"/>
    </source>
</evidence>
<evidence type="ECO:0000256" key="7">
    <source>
        <dbReference type="ARBA" id="ARBA00022519"/>
    </source>
</evidence>
<comment type="cofactor">
    <cofactor evidence="1">
        <name>heme c</name>
        <dbReference type="ChEBI" id="CHEBI:61717"/>
    </cofactor>
</comment>
<evidence type="ECO:0000256" key="20">
    <source>
        <dbReference type="ARBA" id="ARBA00029635"/>
    </source>
</evidence>
<comment type="pathway">
    <text evidence="3">Energy metabolism; oxidative phosphorylation.</text>
</comment>
<evidence type="ECO:0000256" key="19">
    <source>
        <dbReference type="ARBA" id="ARBA00023136"/>
    </source>
</evidence>
<evidence type="ECO:0000256" key="9">
    <source>
        <dbReference type="ARBA" id="ARBA00022660"/>
    </source>
</evidence>
<keyword evidence="12" id="KW-0677">Repeat</keyword>
<dbReference type="Proteomes" id="UP000092987">
    <property type="component" value="Unassembled WGS sequence"/>
</dbReference>
<evidence type="ECO:0000256" key="21">
    <source>
        <dbReference type="PROSITE-ProRule" id="PRU00433"/>
    </source>
</evidence>
<dbReference type="RefSeq" id="WP_066182630.1">
    <property type="nucleotide sequence ID" value="NZ_CP035926.1"/>
</dbReference>
<dbReference type="Pfam" id="PF14715">
    <property type="entry name" value="FixP_N"/>
    <property type="match status" value="1"/>
</dbReference>
<dbReference type="Gene3D" id="6.10.280.130">
    <property type="match status" value="1"/>
</dbReference>
<dbReference type="InterPro" id="IPR009056">
    <property type="entry name" value="Cyt_c-like_dom"/>
</dbReference>
<evidence type="ECO:0000256" key="17">
    <source>
        <dbReference type="ARBA" id="ARBA00023004"/>
    </source>
</evidence>
<keyword evidence="14" id="KW-0249">Electron transport</keyword>
<keyword evidence="18" id="KW-0406">Ion transport</keyword>
<evidence type="ECO:0000313" key="24">
    <source>
        <dbReference type="EMBL" id="OCL94789.1"/>
    </source>
</evidence>
<dbReference type="PROSITE" id="PS51007">
    <property type="entry name" value="CYTC"/>
    <property type="match status" value="1"/>
</dbReference>
<feature type="transmembrane region" description="Helical" evidence="22">
    <location>
        <begin position="33"/>
        <end position="53"/>
    </location>
</feature>
<evidence type="ECO:0000256" key="10">
    <source>
        <dbReference type="ARBA" id="ARBA00022692"/>
    </source>
</evidence>
<evidence type="ECO:0000256" key="11">
    <source>
        <dbReference type="ARBA" id="ARBA00022723"/>
    </source>
</evidence>
<dbReference type="InterPro" id="IPR050597">
    <property type="entry name" value="Cytochrome_c_Oxidase_Subunit"/>
</dbReference>
<dbReference type="InterPro" id="IPR038414">
    <property type="entry name" value="CcoP_N_sf"/>
</dbReference>
<dbReference type="InterPro" id="IPR004678">
    <property type="entry name" value="Cyt_c_oxidase_cbb3_su3"/>
</dbReference>
<evidence type="ECO:0000256" key="5">
    <source>
        <dbReference type="ARBA" id="ARBA00022448"/>
    </source>
</evidence>
<dbReference type="Pfam" id="PF13442">
    <property type="entry name" value="Cytochrome_CBB3"/>
    <property type="match status" value="2"/>
</dbReference>
<dbReference type="InterPro" id="IPR032858">
    <property type="entry name" value="CcoP_N"/>
</dbReference>
<keyword evidence="17 21" id="KW-0408">Iron</keyword>
<comment type="similarity">
    <text evidence="4">Belongs to the CcoP / FixP family.</text>
</comment>
<dbReference type="PANTHER" id="PTHR33751">
    <property type="entry name" value="CBB3-TYPE CYTOCHROME C OXIDASE SUBUNIT FIXP"/>
    <property type="match status" value="1"/>
</dbReference>
<feature type="domain" description="Cytochrome c" evidence="23">
    <location>
        <begin position="139"/>
        <end position="295"/>
    </location>
</feature>
<comment type="subcellular location">
    <subcellularLocation>
        <location evidence="2">Cell inner membrane</location>
    </subcellularLocation>
</comment>
<dbReference type="InterPro" id="IPR036909">
    <property type="entry name" value="Cyt_c-like_dom_sf"/>
</dbReference>
<keyword evidence="19 22" id="KW-0472">Membrane</keyword>
<sequence>MKSMVIGGIILIIALMAGTYFVAGDAFDTGDYINTLTFLGAAAIITISTFVVLKYVNQMKSDKASGELADENWDGIGEYKNPIPVGWGIAYIGVIIWMFWYLLFGYPTNGFSQIGQWNEETIDYNAKFEQKWLNADESTLNAMGQSLFLVQCAPCHGVDAEGIDGKAQNLTKRMSKEQVEYTIRNGSNHLVSAYPGGMPPMMLQDDKEISEVSTYVANGLKGNQPDAYATCAACHGDNGEGMPFVGPNIKTYDNDVVLAVLKDGKKGLIGHMPSFNERLNETQEKALASFIRSIGEE</sequence>
<proteinExistence type="inferred from homology"/>
<evidence type="ECO:0000256" key="4">
    <source>
        <dbReference type="ARBA" id="ARBA00006113"/>
    </source>
</evidence>
<organism evidence="24 25">
    <name type="scientific">Aliarcobacter thereius LMG 24486</name>
    <dbReference type="NCBI Taxonomy" id="1032240"/>
    <lineage>
        <taxon>Bacteria</taxon>
        <taxon>Pseudomonadati</taxon>
        <taxon>Campylobacterota</taxon>
        <taxon>Epsilonproteobacteria</taxon>
        <taxon>Campylobacterales</taxon>
        <taxon>Arcobacteraceae</taxon>
        <taxon>Aliarcobacter</taxon>
    </lineage>
</organism>
<keyword evidence="7" id="KW-0997">Cell inner membrane</keyword>
<keyword evidence="6" id="KW-1003">Cell membrane</keyword>
<evidence type="ECO:0000256" key="14">
    <source>
        <dbReference type="ARBA" id="ARBA00022982"/>
    </source>
</evidence>
<comment type="caution">
    <text evidence="24">The sequence shown here is derived from an EMBL/GenBank/DDBJ whole genome shotgun (WGS) entry which is preliminary data.</text>
</comment>
<evidence type="ECO:0000256" key="1">
    <source>
        <dbReference type="ARBA" id="ARBA00001926"/>
    </source>
</evidence>
<keyword evidence="5" id="KW-0813">Transport</keyword>
<keyword evidence="15 22" id="KW-1133">Transmembrane helix</keyword>